<protein>
    <submittedName>
        <fullName evidence="9">Starch-binding associating with outer membrane</fullName>
    </submittedName>
</protein>
<evidence type="ECO:0000259" key="8">
    <source>
        <dbReference type="Pfam" id="PF14322"/>
    </source>
</evidence>
<evidence type="ECO:0000256" key="3">
    <source>
        <dbReference type="ARBA" id="ARBA00022729"/>
    </source>
</evidence>
<dbReference type="InterPro" id="IPR011990">
    <property type="entry name" value="TPR-like_helical_dom_sf"/>
</dbReference>
<evidence type="ECO:0000256" key="5">
    <source>
        <dbReference type="ARBA" id="ARBA00023237"/>
    </source>
</evidence>
<dbReference type="Pfam" id="PF07980">
    <property type="entry name" value="SusD_RagB"/>
    <property type="match status" value="1"/>
</dbReference>
<feature type="domain" description="RagB/SusD" evidence="7">
    <location>
        <begin position="267"/>
        <end position="520"/>
    </location>
</feature>
<comment type="similarity">
    <text evidence="2">Belongs to the SusD family.</text>
</comment>
<evidence type="ECO:0000256" key="1">
    <source>
        <dbReference type="ARBA" id="ARBA00004442"/>
    </source>
</evidence>
<dbReference type="SUPFAM" id="SSF48452">
    <property type="entry name" value="TPR-like"/>
    <property type="match status" value="1"/>
</dbReference>
<comment type="subcellular location">
    <subcellularLocation>
        <location evidence="1">Cell outer membrane</location>
    </subcellularLocation>
</comment>
<dbReference type="InterPro" id="IPR012944">
    <property type="entry name" value="SusD_RagB_dom"/>
</dbReference>
<dbReference type="STRING" id="477680.SAMN05421788_101920"/>
<evidence type="ECO:0000313" key="10">
    <source>
        <dbReference type="Proteomes" id="UP000186917"/>
    </source>
</evidence>
<dbReference type="AlphaFoldDB" id="A0A1N7LJS5"/>
<evidence type="ECO:0000256" key="4">
    <source>
        <dbReference type="ARBA" id="ARBA00023136"/>
    </source>
</evidence>
<feature type="signal peptide" evidence="6">
    <location>
        <begin position="1"/>
        <end position="19"/>
    </location>
</feature>
<proteinExistence type="inferred from homology"/>
<accession>A0A1N7LJS5</accession>
<dbReference type="Proteomes" id="UP000186917">
    <property type="component" value="Unassembled WGS sequence"/>
</dbReference>
<keyword evidence="4" id="KW-0472">Membrane</keyword>
<evidence type="ECO:0000259" key="7">
    <source>
        <dbReference type="Pfam" id="PF07980"/>
    </source>
</evidence>
<feature type="domain" description="SusD-like N-terminal" evidence="8">
    <location>
        <begin position="74"/>
        <end position="222"/>
    </location>
</feature>
<gene>
    <name evidence="9" type="ORF">SAMN05421788_101920</name>
</gene>
<dbReference type="InterPro" id="IPR033985">
    <property type="entry name" value="SusD-like_N"/>
</dbReference>
<keyword evidence="10" id="KW-1185">Reference proteome</keyword>
<organism evidence="9 10">
    <name type="scientific">Filimonas lacunae</name>
    <dbReference type="NCBI Taxonomy" id="477680"/>
    <lineage>
        <taxon>Bacteria</taxon>
        <taxon>Pseudomonadati</taxon>
        <taxon>Bacteroidota</taxon>
        <taxon>Chitinophagia</taxon>
        <taxon>Chitinophagales</taxon>
        <taxon>Chitinophagaceae</taxon>
        <taxon>Filimonas</taxon>
    </lineage>
</organism>
<dbReference type="Pfam" id="PF14322">
    <property type="entry name" value="SusD-like_3"/>
    <property type="match status" value="1"/>
</dbReference>
<evidence type="ECO:0000313" key="9">
    <source>
        <dbReference type="EMBL" id="SIS74049.1"/>
    </source>
</evidence>
<dbReference type="OrthoDB" id="5694214at2"/>
<feature type="chain" id="PRO_5013179123" evidence="6">
    <location>
        <begin position="20"/>
        <end position="528"/>
    </location>
</feature>
<keyword evidence="3 6" id="KW-0732">Signal</keyword>
<dbReference type="Gene3D" id="1.25.40.390">
    <property type="match status" value="1"/>
</dbReference>
<sequence length="528" mass="58135">MKKLTYIYSCLVLVVIAGASCKKSFLDTTTTTSVTVDNYYNNASEVNGATGVLYNAVWGRWFDKAFISVGDIMAGTALTRGDDNYKTFYNFNILSTDGPVGATWRSCYKAAGSAAVLINVFEQKIAKVGSQPYLVQGIAEARFIRGFAYFYIARAFGDAPIVSDPVALTEPGKYLVPRYFQKDVLRFALEDLKYAEANLPEVADKGRVTSISAKGMMAKVYLYSKDYTNAKAKAKEVIDYSTAHSDKVGLYDDYGKMFTSASANNNKESLFSLQWLASMGYNGGNLYQEYVAPQALLKPGPTNADGYSAVRPSLDLLNPATGYATNDKRRGWSVMQQGFHRDDWKNEKFPNGFTYDTTGKVDDLTHVFNDTRSNILKYVIGPAGGSEPVTGLFTSMGTYILRYADVLLIYAEASLQSGSIDVMALNAFNAVHTRAGMAAVSTFTNDDILHERKVEFAFEGDYYFDIQRQGFDKAKQIIAAQERGNLNYDGSVNSLKVVLSSASQLFLPVPQAETIENPALLGEVVSYY</sequence>
<dbReference type="RefSeq" id="WP_076376090.1">
    <property type="nucleotide sequence ID" value="NZ_AP017422.1"/>
</dbReference>
<evidence type="ECO:0000256" key="2">
    <source>
        <dbReference type="ARBA" id="ARBA00006275"/>
    </source>
</evidence>
<keyword evidence="5" id="KW-0998">Cell outer membrane</keyword>
<dbReference type="PROSITE" id="PS51257">
    <property type="entry name" value="PROKAR_LIPOPROTEIN"/>
    <property type="match status" value="1"/>
</dbReference>
<name>A0A1N7LJS5_9BACT</name>
<dbReference type="GO" id="GO:0009279">
    <property type="term" value="C:cell outer membrane"/>
    <property type="evidence" value="ECO:0007669"/>
    <property type="project" value="UniProtKB-SubCell"/>
</dbReference>
<reference evidence="10" key="1">
    <citation type="submission" date="2017-01" db="EMBL/GenBank/DDBJ databases">
        <authorList>
            <person name="Varghese N."/>
            <person name="Submissions S."/>
        </authorList>
    </citation>
    <scope>NUCLEOTIDE SEQUENCE [LARGE SCALE GENOMIC DNA]</scope>
    <source>
        <strain evidence="10">DSM 21054</strain>
    </source>
</reference>
<evidence type="ECO:0000256" key="6">
    <source>
        <dbReference type="SAM" id="SignalP"/>
    </source>
</evidence>
<dbReference type="EMBL" id="FTOR01000001">
    <property type="protein sequence ID" value="SIS74049.1"/>
    <property type="molecule type" value="Genomic_DNA"/>
</dbReference>